<dbReference type="SUPFAM" id="SSF53756">
    <property type="entry name" value="UDP-Glycosyltransferase/glycogen phosphorylase"/>
    <property type="match status" value="1"/>
</dbReference>
<dbReference type="Gene3D" id="3.40.50.2000">
    <property type="entry name" value="Glycogen Phosphorylase B"/>
    <property type="match status" value="2"/>
</dbReference>
<keyword evidence="2 4" id="KW-0328">Glycosyltransferase</keyword>
<evidence type="ECO:0000256" key="3">
    <source>
        <dbReference type="ARBA" id="ARBA00022679"/>
    </source>
</evidence>
<dbReference type="PANTHER" id="PTHR48047">
    <property type="entry name" value="GLYCOSYLTRANSFERASE"/>
    <property type="match status" value="1"/>
</dbReference>
<dbReference type="Pfam" id="PF00201">
    <property type="entry name" value="UDPGT"/>
    <property type="match status" value="1"/>
</dbReference>
<dbReference type="FunFam" id="3.40.50.2000:FF:000107">
    <property type="entry name" value="Glycosyltransferase"/>
    <property type="match status" value="1"/>
</dbReference>
<evidence type="ECO:0000256" key="2">
    <source>
        <dbReference type="ARBA" id="ARBA00022676"/>
    </source>
</evidence>
<comment type="similarity">
    <text evidence="1 4">Belongs to the UDP-glycosyltransferase family.</text>
</comment>
<dbReference type="InterPro" id="IPR002213">
    <property type="entry name" value="UDP_glucos_trans"/>
</dbReference>
<evidence type="ECO:0000256" key="4">
    <source>
        <dbReference type="RuleBase" id="RU003718"/>
    </source>
</evidence>
<proteinExistence type="evidence at transcript level"/>
<dbReference type="CDD" id="cd03784">
    <property type="entry name" value="GT1_Gtf-like"/>
    <property type="match status" value="1"/>
</dbReference>
<dbReference type="EC" id="2.4.1.-" evidence="5"/>
<protein>
    <recommendedName>
        <fullName evidence="5">Glycosyltransferase</fullName>
        <ecNumber evidence="5">2.4.1.-</ecNumber>
    </recommendedName>
</protein>
<accession>A0A172J2D5</accession>
<dbReference type="AlphaFoldDB" id="A0A172J2D5"/>
<keyword evidence="3 4" id="KW-0808">Transferase</keyword>
<name>A0A172J2D5_PUEML</name>
<evidence type="ECO:0000256" key="1">
    <source>
        <dbReference type="ARBA" id="ARBA00009995"/>
    </source>
</evidence>
<dbReference type="EMBL" id="KU317805">
    <property type="protein sequence ID" value="AMQ26119.1"/>
    <property type="molecule type" value="mRNA"/>
</dbReference>
<evidence type="ECO:0000256" key="5">
    <source>
        <dbReference type="RuleBase" id="RU362057"/>
    </source>
</evidence>
<dbReference type="PANTHER" id="PTHR48047:SF51">
    <property type="entry name" value="GLYCOSYLTRANSFERASE"/>
    <property type="match status" value="1"/>
</dbReference>
<organism evidence="6">
    <name type="scientific">Pueraria montana var. lobata</name>
    <name type="common">Kudzu vine</name>
    <name type="synonym">Pueraria lobata</name>
    <dbReference type="NCBI Taxonomy" id="3893"/>
    <lineage>
        <taxon>Eukaryota</taxon>
        <taxon>Viridiplantae</taxon>
        <taxon>Streptophyta</taxon>
        <taxon>Embryophyta</taxon>
        <taxon>Tracheophyta</taxon>
        <taxon>Spermatophyta</taxon>
        <taxon>Magnoliopsida</taxon>
        <taxon>eudicotyledons</taxon>
        <taxon>Gunneridae</taxon>
        <taxon>Pentapetalae</taxon>
        <taxon>rosids</taxon>
        <taxon>fabids</taxon>
        <taxon>Fabales</taxon>
        <taxon>Fabaceae</taxon>
        <taxon>Papilionoideae</taxon>
        <taxon>50 kb inversion clade</taxon>
        <taxon>NPAAA clade</taxon>
        <taxon>indigoferoid/millettioid clade</taxon>
        <taxon>Phaseoleae</taxon>
        <taxon>Pueraria</taxon>
    </lineage>
</organism>
<gene>
    <name evidence="6" type="primary">UGT42</name>
</gene>
<dbReference type="InterPro" id="IPR035595">
    <property type="entry name" value="UDP_glycos_trans_CS"/>
</dbReference>
<dbReference type="GO" id="GO:0035251">
    <property type="term" value="F:UDP-glucosyltransferase activity"/>
    <property type="evidence" value="ECO:0007669"/>
    <property type="project" value="TreeGrafter"/>
</dbReference>
<reference evidence="6" key="1">
    <citation type="journal article" date="2016" name="Front. Plant Sci.">
        <title>Molecular Cloning and Functional Characterization of a Novel (Iso)flavone 4',7-O-diglucoside Glucosyltransferase from Pueraria lobata.</title>
        <authorList>
            <person name="Wang X."/>
            <person name="Fan R."/>
            <person name="Li J."/>
            <person name="Li C."/>
            <person name="Zhang Y."/>
        </authorList>
    </citation>
    <scope>NUCLEOTIDE SEQUENCE</scope>
    <source>
        <tissue evidence="6">Root</tissue>
    </source>
</reference>
<dbReference type="PROSITE" id="PS00375">
    <property type="entry name" value="UDPGT"/>
    <property type="match status" value="1"/>
</dbReference>
<evidence type="ECO:0000313" key="6">
    <source>
        <dbReference type="EMBL" id="AMQ26119.1"/>
    </source>
</evidence>
<sequence>MGSIPSDVPCSHVLLFPFMSKGHTIPLLHLAQILLRRSISVTVVTTAANRPFISESLNGTAASVVTLPFPAAAAAANIPSGVESTDKLPSMTMPLFYEFATATSAMQPHFEQLLETLTPRVSFMVTDGFLWWTLHSAKKLGIPRYVYFGMSCYSVTLSIEAMRSGILGGPQPDHELVALTGFPWIRLCKEDFDFDMRNPDPNSPGFVFNMKTLSSTRDSYGMLVNSFYELEPTFVDYVNAESSPKSWCVGPFCLAEWKPKVYEGGVNVKPTWVTWLDEKLEEKGRVLYVAFGSQAEISREQLQEIAMGLEESKVSFLWVIRKDEWGLPDGFEERVKGRGMVIREWVDQREILMHESVEGFVSHCGWNSVLESVCAGVPIVAWPMMAEQFLNARMVEEEVKVGLRVETCDGSVRGFVKRERLKKTVKEVMEGEKGKKAREKVRELADMAHKAVEEGASSWSTLNLLLNETCASHKKEIKVVECND</sequence>